<dbReference type="GO" id="GO:0006089">
    <property type="term" value="P:lactate metabolic process"/>
    <property type="evidence" value="ECO:0007669"/>
    <property type="project" value="InterPro"/>
</dbReference>
<dbReference type="InterPro" id="IPR016173">
    <property type="entry name" value="D-lactate_DH_C-sub2"/>
</dbReference>
<evidence type="ECO:0000256" key="4">
    <source>
        <dbReference type="ARBA" id="ARBA00023002"/>
    </source>
</evidence>
<dbReference type="Gene3D" id="3.30.70.610">
    <property type="entry name" value="D-lactate dehydrogenase, cap domain, subdomain 1"/>
    <property type="match status" value="1"/>
</dbReference>
<accession>A0A485BZA9</accession>
<evidence type="ECO:0000313" key="6">
    <source>
        <dbReference type="EMBL" id="VFS77406.1"/>
    </source>
</evidence>
<dbReference type="Pfam" id="PF09330">
    <property type="entry name" value="Lact-deh-memb"/>
    <property type="match status" value="1"/>
</dbReference>
<keyword evidence="2" id="KW-0285">Flavoprotein</keyword>
<dbReference type="Gene3D" id="3.30.1370.20">
    <property type="entry name" value="D-lactate dehydrogenase, cap domain, subdomain 2"/>
    <property type="match status" value="1"/>
</dbReference>
<keyword evidence="4 6" id="KW-0560">Oxidoreductase</keyword>
<evidence type="ECO:0000313" key="7">
    <source>
        <dbReference type="Proteomes" id="UP000401081"/>
    </source>
</evidence>
<evidence type="ECO:0000256" key="2">
    <source>
        <dbReference type="ARBA" id="ARBA00022630"/>
    </source>
</evidence>
<dbReference type="Proteomes" id="UP000401081">
    <property type="component" value="Unassembled WGS sequence"/>
</dbReference>
<dbReference type="InterPro" id="IPR016164">
    <property type="entry name" value="FAD-linked_Oxase-like_C"/>
</dbReference>
<dbReference type="SUPFAM" id="SSF55103">
    <property type="entry name" value="FAD-linked oxidases, C-terminal domain"/>
    <property type="match status" value="1"/>
</dbReference>
<reference evidence="6 7" key="1">
    <citation type="submission" date="2019-03" db="EMBL/GenBank/DDBJ databases">
        <authorList>
            <consortium name="Pathogen Informatics"/>
        </authorList>
    </citation>
    <scope>NUCLEOTIDE SEQUENCE [LARGE SCALE GENOMIC DNA]</scope>
    <source>
        <strain evidence="6 7">NCTC12993</strain>
    </source>
</reference>
<sequence length="193" mass="22461">MKTWRDKYEHHLLLKMSGDGIDEAQNWLTEYFKQAEGDFFACTPEEGSKAFLHRFAAAGAAIRYQAVHADEVEDILALDIALRRNDTEWFEHLPAEIDSKLVHKLYYGHFMCHVFHQDYIVKKGVDPHELKEQMLELLRARGAQYPAEHNVGHLYEADENLQRHYRENDPTNSMNPGIGKTSKLKYWGEKTDA</sequence>
<dbReference type="GO" id="GO:0050660">
    <property type="term" value="F:flavin adenine dinucleotide binding"/>
    <property type="evidence" value="ECO:0007669"/>
    <property type="project" value="InterPro"/>
</dbReference>
<evidence type="ECO:0000256" key="3">
    <source>
        <dbReference type="ARBA" id="ARBA00022827"/>
    </source>
</evidence>
<dbReference type="AlphaFoldDB" id="A0A485BZA9"/>
<dbReference type="InterPro" id="IPR016172">
    <property type="entry name" value="D-lactate_DH_C-sub1"/>
</dbReference>
<dbReference type="InterPro" id="IPR015409">
    <property type="entry name" value="Lactate_DH_C"/>
</dbReference>
<keyword evidence="7" id="KW-1185">Reference proteome</keyword>
<comment type="cofactor">
    <cofactor evidence="1">
        <name>FAD</name>
        <dbReference type="ChEBI" id="CHEBI:57692"/>
    </cofactor>
</comment>
<protein>
    <submittedName>
        <fullName evidence="6">D-lactate dehydrogenase</fullName>
        <ecNumber evidence="6">1.1.1.28</ecNumber>
    </submittedName>
</protein>
<evidence type="ECO:0000256" key="1">
    <source>
        <dbReference type="ARBA" id="ARBA00001974"/>
    </source>
</evidence>
<dbReference type="GO" id="GO:0055085">
    <property type="term" value="P:transmembrane transport"/>
    <property type="evidence" value="ECO:0007669"/>
    <property type="project" value="InterPro"/>
</dbReference>
<dbReference type="InterPro" id="IPR051264">
    <property type="entry name" value="FAD-oxidored/transferase_4"/>
</dbReference>
<dbReference type="GO" id="GO:0022904">
    <property type="term" value="P:respiratory electron transport chain"/>
    <property type="evidence" value="ECO:0007669"/>
    <property type="project" value="TreeGrafter"/>
</dbReference>
<gene>
    <name evidence="6" type="primary">dld_2</name>
    <name evidence="6" type="ORF">NCTC12993_05580</name>
</gene>
<keyword evidence="3" id="KW-0274">FAD</keyword>
<name>A0A485BZA9_KLUCR</name>
<dbReference type="EMBL" id="CAADJD010000023">
    <property type="protein sequence ID" value="VFS77406.1"/>
    <property type="molecule type" value="Genomic_DNA"/>
</dbReference>
<evidence type="ECO:0000259" key="5">
    <source>
        <dbReference type="Pfam" id="PF09330"/>
    </source>
</evidence>
<dbReference type="PANTHER" id="PTHR43716">
    <property type="entry name" value="D-2-HYDROXYGLUTARATE DEHYDROGENASE, MITOCHONDRIAL"/>
    <property type="match status" value="1"/>
</dbReference>
<proteinExistence type="predicted"/>
<feature type="domain" description="D-lactate dehydrogenase membrane binding C-terminal" evidence="5">
    <location>
        <begin position="1"/>
        <end position="187"/>
    </location>
</feature>
<dbReference type="FunFam" id="3.30.1370.20:FF:000001">
    <property type="entry name" value="Quinone-dependent D-lactate dehydrogenase"/>
    <property type="match status" value="1"/>
</dbReference>
<dbReference type="PANTHER" id="PTHR43716:SF1">
    <property type="entry name" value="D-2-HYDROXYGLUTARATE DEHYDROGENASE, MITOCHONDRIAL"/>
    <property type="match status" value="1"/>
</dbReference>
<dbReference type="EC" id="1.1.1.28" evidence="6"/>
<dbReference type="GO" id="GO:0008720">
    <property type="term" value="F:D-lactate dehydrogenase (NAD+) activity"/>
    <property type="evidence" value="ECO:0007669"/>
    <property type="project" value="UniProtKB-EC"/>
</dbReference>
<organism evidence="6 7">
    <name type="scientific">Kluyvera cryocrescens</name>
    <name type="common">Kluyvera citrophila</name>
    <dbReference type="NCBI Taxonomy" id="580"/>
    <lineage>
        <taxon>Bacteria</taxon>
        <taxon>Pseudomonadati</taxon>
        <taxon>Pseudomonadota</taxon>
        <taxon>Gammaproteobacteria</taxon>
        <taxon>Enterobacterales</taxon>
        <taxon>Enterobacteriaceae</taxon>
        <taxon>Kluyvera</taxon>
    </lineage>
</organism>